<dbReference type="Proteomes" id="UP000252405">
    <property type="component" value="Unassembled WGS sequence"/>
</dbReference>
<feature type="transmembrane region" description="Helical" evidence="1">
    <location>
        <begin position="64"/>
        <end position="86"/>
    </location>
</feature>
<accession>A0A368TRF9</accession>
<keyword evidence="3" id="KW-0407">Ion channel</keyword>
<evidence type="ECO:0000313" key="3">
    <source>
        <dbReference type="EMBL" id="RCV87305.1"/>
    </source>
</evidence>
<dbReference type="Gene3D" id="1.10.287.70">
    <property type="match status" value="1"/>
</dbReference>
<keyword evidence="1" id="KW-0472">Membrane</keyword>
<evidence type="ECO:0000259" key="2">
    <source>
        <dbReference type="Pfam" id="PF07885"/>
    </source>
</evidence>
<keyword evidence="3" id="KW-0813">Transport</keyword>
<reference evidence="3 4" key="1">
    <citation type="submission" date="2018-07" db="EMBL/GenBank/DDBJ databases">
        <title>Halomonas montanilacus sp. nov., isolated from Lake Pengyan on Tibetan Plateau.</title>
        <authorList>
            <person name="Lu H."/>
            <person name="Xing P."/>
            <person name="Wu Q."/>
        </authorList>
    </citation>
    <scope>NUCLEOTIDE SEQUENCE [LARGE SCALE GENOMIC DNA]</scope>
    <source>
        <strain evidence="3 4">PYC7W</strain>
    </source>
</reference>
<proteinExistence type="predicted"/>
<feature type="domain" description="Potassium channel" evidence="2">
    <location>
        <begin position="83"/>
        <end position="155"/>
    </location>
</feature>
<dbReference type="InterPro" id="IPR013099">
    <property type="entry name" value="K_chnl_dom"/>
</dbReference>
<dbReference type="Pfam" id="PF07885">
    <property type="entry name" value="Ion_trans_2"/>
    <property type="match status" value="1"/>
</dbReference>
<evidence type="ECO:0000313" key="4">
    <source>
        <dbReference type="Proteomes" id="UP000252405"/>
    </source>
</evidence>
<dbReference type="RefSeq" id="WP_114480275.1">
    <property type="nucleotide sequence ID" value="NZ_QPII01000016.1"/>
</dbReference>
<keyword evidence="3" id="KW-0406">Ion transport</keyword>
<keyword evidence="1" id="KW-0812">Transmembrane</keyword>
<dbReference type="OrthoDB" id="3422146at2"/>
<dbReference type="AlphaFoldDB" id="A0A368TRF9"/>
<comment type="caution">
    <text evidence="3">The sequence shown here is derived from an EMBL/GenBank/DDBJ whole genome shotgun (WGS) entry which is preliminary data.</text>
</comment>
<organism evidence="3 4">
    <name type="scientific">Billgrantia montanilacus</name>
    <dbReference type="NCBI Taxonomy" id="2282305"/>
    <lineage>
        <taxon>Bacteria</taxon>
        <taxon>Pseudomonadati</taxon>
        <taxon>Pseudomonadota</taxon>
        <taxon>Gammaproteobacteria</taxon>
        <taxon>Oceanospirillales</taxon>
        <taxon>Halomonadaceae</taxon>
        <taxon>Billgrantia</taxon>
    </lineage>
</organism>
<evidence type="ECO:0000256" key="1">
    <source>
        <dbReference type="SAM" id="Phobius"/>
    </source>
</evidence>
<keyword evidence="1" id="KW-1133">Transmembrane helix</keyword>
<protein>
    <submittedName>
        <fullName evidence="3">Two pore domain potassium channel family protein</fullName>
    </submittedName>
</protein>
<dbReference type="SUPFAM" id="SSF81324">
    <property type="entry name" value="Voltage-gated potassium channels"/>
    <property type="match status" value="1"/>
</dbReference>
<dbReference type="EMBL" id="QPII01000016">
    <property type="protein sequence ID" value="RCV87305.1"/>
    <property type="molecule type" value="Genomic_DNA"/>
</dbReference>
<feature type="transmembrane region" description="Helical" evidence="1">
    <location>
        <begin position="131"/>
        <end position="159"/>
    </location>
</feature>
<dbReference type="GO" id="GO:0034220">
    <property type="term" value="P:monoatomic ion transmembrane transport"/>
    <property type="evidence" value="ECO:0007669"/>
    <property type="project" value="UniProtKB-KW"/>
</dbReference>
<gene>
    <name evidence="3" type="ORF">DU505_17500</name>
</gene>
<sequence length="342" mass="37837">MAGLLALAGSVIVVLASYDAIQTTLSASRSGPITNRLIRLVWQPFLLIHRKFCTHGMLSAVGPWVTLMLVFVWVGLAWLGWWLLFCSEGQAVTHADTGIEASLVERAYFLGYTITTLGYGDFVPGSPKWQILAVLAAGNGLVLFTLAVTYIVAVVSAVVDKRQLAILISALGETPEQMLSNMDEGEAFEELADQVDALKGQIIAISEQHLAYPILHYYHASEPERALPMALARLYQTLTIICFACPTLTESVRRKLRRNLYAIESFLTNLNGDFVRPASLCPEIPDGAVPSLAQFDRSQAEIVTYLLGLERQRLWLAYVEKDGWEWEELWVGTQAPRQPTPG</sequence>
<name>A0A368TRF9_9GAMM</name>
<keyword evidence="4" id="KW-1185">Reference proteome</keyword>